<accession>A0A6S7JH61</accession>
<dbReference type="EMBL" id="CACRXK020006977">
    <property type="protein sequence ID" value="CAB4010968.1"/>
    <property type="molecule type" value="Genomic_DNA"/>
</dbReference>
<reference evidence="1" key="1">
    <citation type="submission" date="2020-04" db="EMBL/GenBank/DDBJ databases">
        <authorList>
            <person name="Alioto T."/>
            <person name="Alioto T."/>
            <person name="Gomez Garrido J."/>
        </authorList>
    </citation>
    <scope>NUCLEOTIDE SEQUENCE</scope>
    <source>
        <strain evidence="1">A484AB</strain>
    </source>
</reference>
<proteinExistence type="predicted"/>
<gene>
    <name evidence="1" type="ORF">PACLA_8A043272</name>
</gene>
<name>A0A6S7JH61_PARCT</name>
<protein>
    <submittedName>
        <fullName evidence="1">Uncharacterized protein</fullName>
    </submittedName>
</protein>
<dbReference type="Proteomes" id="UP001152795">
    <property type="component" value="Unassembled WGS sequence"/>
</dbReference>
<comment type="caution">
    <text evidence="1">The sequence shown here is derived from an EMBL/GenBank/DDBJ whole genome shotgun (WGS) entry which is preliminary data.</text>
</comment>
<organism evidence="1 2">
    <name type="scientific">Paramuricea clavata</name>
    <name type="common">Red gorgonian</name>
    <name type="synonym">Violescent sea-whip</name>
    <dbReference type="NCBI Taxonomy" id="317549"/>
    <lineage>
        <taxon>Eukaryota</taxon>
        <taxon>Metazoa</taxon>
        <taxon>Cnidaria</taxon>
        <taxon>Anthozoa</taxon>
        <taxon>Octocorallia</taxon>
        <taxon>Malacalcyonacea</taxon>
        <taxon>Plexauridae</taxon>
        <taxon>Paramuricea</taxon>
    </lineage>
</organism>
<evidence type="ECO:0000313" key="2">
    <source>
        <dbReference type="Proteomes" id="UP001152795"/>
    </source>
</evidence>
<sequence>MEMPTQMCLPVKSCKAVKCCCGKVCKGARGLKMHQRSCRVTDDLEDELQQQMIEALNDDNHGDNTDPVNPEISHLNTQENFPDLKRGIKLPKSLLQWSTANDFFKLTFLNHPITPDNLNNNINTMVTVVYNYFSGNFGHVDNNSSVEFERKYQTFSTKDLKKVLKKLKLENGSILEIKFVAKKLRILLNKSNNTELHNSDSHASADIDHDNLI</sequence>
<evidence type="ECO:0000313" key="1">
    <source>
        <dbReference type="EMBL" id="CAB4010968.1"/>
    </source>
</evidence>
<feature type="non-terminal residue" evidence="1">
    <location>
        <position position="213"/>
    </location>
</feature>
<keyword evidence="2" id="KW-1185">Reference proteome</keyword>
<dbReference type="AlphaFoldDB" id="A0A6S7JH61"/>
<dbReference type="OrthoDB" id="10243531at2759"/>